<evidence type="ECO:0000259" key="1">
    <source>
        <dbReference type="Pfam" id="PF05050"/>
    </source>
</evidence>
<name>A0A9Q4L339_9EURY</name>
<dbReference type="InterPro" id="IPR029063">
    <property type="entry name" value="SAM-dependent_MTases_sf"/>
</dbReference>
<dbReference type="PANTHER" id="PTHR34203">
    <property type="entry name" value="METHYLTRANSFERASE, FKBM FAMILY PROTEIN"/>
    <property type="match status" value="1"/>
</dbReference>
<dbReference type="AlphaFoldDB" id="A0A9Q4L339"/>
<dbReference type="Gene3D" id="3.40.50.150">
    <property type="entry name" value="Vaccinia Virus protein VP39"/>
    <property type="match status" value="1"/>
</dbReference>
<reference evidence="2" key="1">
    <citation type="submission" date="2022-06" db="EMBL/GenBank/DDBJ databases">
        <title>Natrinema sp. a new haloarchaeum isolate from saline soil.</title>
        <authorList>
            <person name="Strakova D."/>
            <person name="Galisteo C."/>
            <person name="Sanchez-Porro C."/>
            <person name="Ventosa A."/>
        </authorList>
    </citation>
    <scope>NUCLEOTIDE SEQUENCE</scope>
    <source>
        <strain evidence="2">S1CR25-10</strain>
    </source>
</reference>
<dbReference type="InterPro" id="IPR052514">
    <property type="entry name" value="SAM-dependent_MTase"/>
</dbReference>
<dbReference type="EMBL" id="JAMQOT010000003">
    <property type="protein sequence ID" value="MDF9745978.1"/>
    <property type="molecule type" value="Genomic_DNA"/>
</dbReference>
<dbReference type="RefSeq" id="WP_277521497.1">
    <property type="nucleotide sequence ID" value="NZ_JAMQOT010000003.1"/>
</dbReference>
<proteinExistence type="predicted"/>
<comment type="caution">
    <text evidence="2">The sequence shown here is derived from an EMBL/GenBank/DDBJ whole genome shotgun (WGS) entry which is preliminary data.</text>
</comment>
<dbReference type="Proteomes" id="UP001154061">
    <property type="component" value="Unassembled WGS sequence"/>
</dbReference>
<protein>
    <submittedName>
        <fullName evidence="2">FkbM family methyltransferase</fullName>
    </submittedName>
</protein>
<dbReference type="GO" id="GO:0032259">
    <property type="term" value="P:methylation"/>
    <property type="evidence" value="ECO:0007669"/>
    <property type="project" value="UniProtKB-KW"/>
</dbReference>
<dbReference type="Pfam" id="PF05050">
    <property type="entry name" value="Methyltransf_21"/>
    <property type="match status" value="1"/>
</dbReference>
<keyword evidence="3" id="KW-1185">Reference proteome</keyword>
<feature type="domain" description="Methyltransferase FkbM" evidence="1">
    <location>
        <begin position="123"/>
        <end position="292"/>
    </location>
</feature>
<keyword evidence="2" id="KW-0489">Methyltransferase</keyword>
<evidence type="ECO:0000313" key="2">
    <source>
        <dbReference type="EMBL" id="MDF9745978.1"/>
    </source>
</evidence>
<keyword evidence="2" id="KW-0808">Transferase</keyword>
<dbReference type="PANTHER" id="PTHR34203:SF15">
    <property type="entry name" value="SLL1173 PROTEIN"/>
    <property type="match status" value="1"/>
</dbReference>
<gene>
    <name evidence="2" type="ORF">NDI89_10340</name>
</gene>
<accession>A0A9Q4L339</accession>
<sequence>MEVLRKFRAFVSDPKGKVWWAKHSVGEILLLIRQRRLGALISYFIAAVTGWRVYDYYIDWIGKRNGMTIRREIRGNPMVLNLEDEGLSRDLFLYGVREQRGIQIFEQELKQIRDEVDNGLVLEIGANIGYFALMELEVLRDSAEVIAFEPDERNTKLLEQNLELNGYRNRTTIERVAIGPECGKAELELSTHSNLNKIRAPSTSSWRYDTGESITVDMWSVDEYLTKQNHSPESVIAVRMDIEGLEVEVLQSLKPVLEADGPLVLSLEVHANLLDLEKTQHLLDILDHHGFIVAGALTETITIEPFVSPKDVDDIQDLSDCEMAYNLIVTKKSSTEKKPAEPLKASSSD</sequence>
<evidence type="ECO:0000313" key="3">
    <source>
        <dbReference type="Proteomes" id="UP001154061"/>
    </source>
</evidence>
<dbReference type="NCBIfam" id="TIGR01444">
    <property type="entry name" value="fkbM_fam"/>
    <property type="match status" value="1"/>
</dbReference>
<dbReference type="GO" id="GO:0008168">
    <property type="term" value="F:methyltransferase activity"/>
    <property type="evidence" value="ECO:0007669"/>
    <property type="project" value="UniProtKB-KW"/>
</dbReference>
<dbReference type="InterPro" id="IPR006342">
    <property type="entry name" value="FkbM_mtfrase"/>
</dbReference>
<organism evidence="2 3">
    <name type="scientific">Natrinema salsiterrestre</name>
    <dbReference type="NCBI Taxonomy" id="2950540"/>
    <lineage>
        <taxon>Archaea</taxon>
        <taxon>Methanobacteriati</taxon>
        <taxon>Methanobacteriota</taxon>
        <taxon>Stenosarchaea group</taxon>
        <taxon>Halobacteria</taxon>
        <taxon>Halobacteriales</taxon>
        <taxon>Natrialbaceae</taxon>
        <taxon>Natrinema</taxon>
    </lineage>
</organism>
<dbReference type="SUPFAM" id="SSF53335">
    <property type="entry name" value="S-adenosyl-L-methionine-dependent methyltransferases"/>
    <property type="match status" value="1"/>
</dbReference>